<keyword evidence="3" id="KW-0813">Transport</keyword>
<dbReference type="PANTHER" id="PTHR30026:SF5">
    <property type="entry name" value="ABC-TYPE EFFLUX SYSTEM SECRETIN COMPONENT"/>
    <property type="match status" value="1"/>
</dbReference>
<keyword evidence="7" id="KW-0998">Cell outer membrane</keyword>
<dbReference type="Gene3D" id="1.20.1600.10">
    <property type="entry name" value="Outer membrane efflux proteins (OEP)"/>
    <property type="match status" value="1"/>
</dbReference>
<dbReference type="Proteomes" id="UP000774958">
    <property type="component" value="Unassembled WGS sequence"/>
</dbReference>
<evidence type="ECO:0000313" key="8">
    <source>
        <dbReference type="EMBL" id="MBZ6067614.1"/>
    </source>
</evidence>
<proteinExistence type="inferred from homology"/>
<comment type="subcellular location">
    <subcellularLocation>
        <location evidence="1">Cell outer membrane</location>
    </subcellularLocation>
</comment>
<evidence type="ECO:0000256" key="4">
    <source>
        <dbReference type="ARBA" id="ARBA00022452"/>
    </source>
</evidence>
<protein>
    <submittedName>
        <fullName evidence="8">TolC family protein</fullName>
    </submittedName>
</protein>
<gene>
    <name evidence="8" type="ORF">LA374_15555</name>
</gene>
<keyword evidence="4" id="KW-1134">Transmembrane beta strand</keyword>
<evidence type="ECO:0000313" key="9">
    <source>
        <dbReference type="Proteomes" id="UP000774958"/>
    </source>
</evidence>
<dbReference type="PANTHER" id="PTHR30026">
    <property type="entry name" value="OUTER MEMBRANE PROTEIN TOLC"/>
    <property type="match status" value="1"/>
</dbReference>
<dbReference type="RefSeq" id="WP_050667232.1">
    <property type="nucleotide sequence ID" value="NZ_CDDB01000072.1"/>
</dbReference>
<evidence type="ECO:0000256" key="5">
    <source>
        <dbReference type="ARBA" id="ARBA00022692"/>
    </source>
</evidence>
<comment type="caution">
    <text evidence="8">The sequence shown here is derived from an EMBL/GenBank/DDBJ whole genome shotgun (WGS) entry which is preliminary data.</text>
</comment>
<reference evidence="8 9" key="1">
    <citation type="submission" date="2021-09" db="EMBL/GenBank/DDBJ databases">
        <title>Aeromonas schubertii isolated from Asian sea bass.</title>
        <authorList>
            <person name="Pinpimai K."/>
        </authorList>
    </citation>
    <scope>NUCLEOTIDE SEQUENCE [LARGE SCALE GENOMIC DNA]</scope>
    <source>
        <strain evidence="8 9">CHULA2021a</strain>
    </source>
</reference>
<organism evidence="8 9">
    <name type="scientific">Aeromonas schubertii</name>
    <dbReference type="NCBI Taxonomy" id="652"/>
    <lineage>
        <taxon>Bacteria</taxon>
        <taxon>Pseudomonadati</taxon>
        <taxon>Pseudomonadota</taxon>
        <taxon>Gammaproteobacteria</taxon>
        <taxon>Aeromonadales</taxon>
        <taxon>Aeromonadaceae</taxon>
        <taxon>Aeromonas</taxon>
    </lineage>
</organism>
<name>A0ABS7VE06_9GAMM</name>
<keyword evidence="9" id="KW-1185">Reference proteome</keyword>
<evidence type="ECO:0000256" key="7">
    <source>
        <dbReference type="ARBA" id="ARBA00023237"/>
    </source>
</evidence>
<dbReference type="InterPro" id="IPR051906">
    <property type="entry name" value="TolC-like"/>
</dbReference>
<comment type="similarity">
    <text evidence="2">Belongs to the outer membrane factor (OMF) (TC 1.B.17) family.</text>
</comment>
<evidence type="ECO:0000256" key="6">
    <source>
        <dbReference type="ARBA" id="ARBA00023136"/>
    </source>
</evidence>
<dbReference type="InterPro" id="IPR003423">
    <property type="entry name" value="OMP_efflux"/>
</dbReference>
<dbReference type="SUPFAM" id="SSF56954">
    <property type="entry name" value="Outer membrane efflux proteins (OEP)"/>
    <property type="match status" value="1"/>
</dbReference>
<keyword evidence="5" id="KW-0812">Transmembrane</keyword>
<evidence type="ECO:0000256" key="2">
    <source>
        <dbReference type="ARBA" id="ARBA00007613"/>
    </source>
</evidence>
<accession>A0ABS7VE06</accession>
<evidence type="ECO:0000256" key="1">
    <source>
        <dbReference type="ARBA" id="ARBA00004442"/>
    </source>
</evidence>
<keyword evidence="6" id="KW-0472">Membrane</keyword>
<evidence type="ECO:0000256" key="3">
    <source>
        <dbReference type="ARBA" id="ARBA00022448"/>
    </source>
</evidence>
<dbReference type="Pfam" id="PF02321">
    <property type="entry name" value="OEP"/>
    <property type="match status" value="2"/>
</dbReference>
<dbReference type="EMBL" id="JAIRBT010000023">
    <property type="protein sequence ID" value="MBZ6067614.1"/>
    <property type="molecule type" value="Genomic_DNA"/>
</dbReference>
<sequence length="465" mass="51275">MTARIIGIGGALLCCLLSVRVGAAEVTFAEAWSRLLQQDEGLAAEREGVSRAQAMREAARDLYLPKIDVGASYTRLDQPVEMDMLDLNPMAGKRDLILALGRLFGVGASSFVTPLTEQNVVTSSVKMLWPLFVGGRIDAAQDIREAQVNEARELLAIKQQASFENLSQTYFGVVLARQVVQTRQEIEQGLAHHYDHARKLEAQGQIARVELLSAQSALDRARIETQKARRSLEIAELALSRLIKLDGAEPSNPLFVNQQTPPLAPLVTQTLAVHPGLKMLMAKREQAKGLIRVEQGKYAPEVFLYGNYNLYEQDTLAAKMAPDWLVGVGVSLPLVSRDGRSEMVAAAKSAELQVNHLEAKTRRDLELLVEKTWREAGQALEEYQSLSSTQQLAEENVKLRDKAFGQGLSTSLDVVDARNQLAGVKTQRAAAAYQYVVSLARLMALGGETDQFRHYQQEQGIEVTQ</sequence>